<comment type="subcellular location">
    <subcellularLocation>
        <location evidence="1">Cell inner membrane</location>
        <topology evidence="1">Multi-pass membrane protein</topology>
    </subcellularLocation>
</comment>
<dbReference type="Pfam" id="PF04143">
    <property type="entry name" value="Sulf_transp"/>
    <property type="match status" value="1"/>
</dbReference>
<organism evidence="10 11">
    <name type="scientific">Hymenobacter guriensis</name>
    <dbReference type="NCBI Taxonomy" id="2793065"/>
    <lineage>
        <taxon>Bacteria</taxon>
        <taxon>Pseudomonadati</taxon>
        <taxon>Bacteroidota</taxon>
        <taxon>Cytophagia</taxon>
        <taxon>Cytophagales</taxon>
        <taxon>Hymenobacteraceae</taxon>
        <taxon>Hymenobacter</taxon>
    </lineage>
</organism>
<reference evidence="10 11" key="1">
    <citation type="submission" date="2020-11" db="EMBL/GenBank/DDBJ databases">
        <title>Hymenobacter sp.</title>
        <authorList>
            <person name="Kim M.K."/>
        </authorList>
    </citation>
    <scope>NUCLEOTIDE SEQUENCE [LARGE SCALE GENOMIC DNA]</scope>
    <source>
        <strain evidence="10 11">BT594</strain>
    </source>
</reference>
<evidence type="ECO:0000256" key="8">
    <source>
        <dbReference type="ARBA" id="ARBA00035655"/>
    </source>
</evidence>
<evidence type="ECO:0000256" key="6">
    <source>
        <dbReference type="ARBA" id="ARBA00022989"/>
    </source>
</evidence>
<dbReference type="InterPro" id="IPR007272">
    <property type="entry name" value="Sulf_transp_TsuA/YedE"/>
</dbReference>
<feature type="transmembrane region" description="Helical" evidence="9">
    <location>
        <begin position="65"/>
        <end position="85"/>
    </location>
</feature>
<evidence type="ECO:0000256" key="4">
    <source>
        <dbReference type="ARBA" id="ARBA00022519"/>
    </source>
</evidence>
<keyword evidence="2" id="KW-0813">Transport</keyword>
<dbReference type="EMBL" id="JADWYK010000015">
    <property type="protein sequence ID" value="MBG8555662.1"/>
    <property type="molecule type" value="Genomic_DNA"/>
</dbReference>
<protein>
    <submittedName>
        <fullName evidence="10">YeeE/YedE family protein</fullName>
    </submittedName>
</protein>
<proteinExistence type="inferred from homology"/>
<keyword evidence="5 9" id="KW-0812">Transmembrane</keyword>
<evidence type="ECO:0000256" key="7">
    <source>
        <dbReference type="ARBA" id="ARBA00023136"/>
    </source>
</evidence>
<feature type="transmembrane region" description="Helical" evidence="9">
    <location>
        <begin position="165"/>
        <end position="187"/>
    </location>
</feature>
<dbReference type="Proteomes" id="UP000601099">
    <property type="component" value="Unassembled WGS sequence"/>
</dbReference>
<keyword evidence="7 9" id="KW-0472">Membrane</keyword>
<sequence length="188" mass="19875">MTTHWLYQPWPWYVVGPLVGLMPATLLLLGNKLFGVSGNLRHLCAAVLPARPAFLRYNWWQEGSWNLMLALGIVAGGFVGGYWLANPAPVALAPAALADLRALGLHDFTGLVPRELFAGSQLLSWRGLGLIVGGGFLVGFGTAYAGGCTSGHGIMGVADLQKPSFLALAAFFVGGILGTYVVLPWLLG</sequence>
<dbReference type="PANTHER" id="PTHR30574">
    <property type="entry name" value="INNER MEMBRANE PROTEIN YEDE"/>
    <property type="match status" value="1"/>
</dbReference>
<evidence type="ECO:0000256" key="3">
    <source>
        <dbReference type="ARBA" id="ARBA00022475"/>
    </source>
</evidence>
<evidence type="ECO:0000256" key="1">
    <source>
        <dbReference type="ARBA" id="ARBA00004429"/>
    </source>
</evidence>
<name>A0ABS0L8I3_9BACT</name>
<accession>A0ABS0L8I3</accession>
<evidence type="ECO:0000313" key="10">
    <source>
        <dbReference type="EMBL" id="MBG8555662.1"/>
    </source>
</evidence>
<keyword evidence="3" id="KW-1003">Cell membrane</keyword>
<gene>
    <name evidence="10" type="ORF">I5L79_19110</name>
</gene>
<feature type="transmembrane region" description="Helical" evidence="9">
    <location>
        <begin position="12"/>
        <end position="31"/>
    </location>
</feature>
<keyword evidence="4" id="KW-0997">Cell inner membrane</keyword>
<evidence type="ECO:0000313" key="11">
    <source>
        <dbReference type="Proteomes" id="UP000601099"/>
    </source>
</evidence>
<evidence type="ECO:0000256" key="5">
    <source>
        <dbReference type="ARBA" id="ARBA00022692"/>
    </source>
</evidence>
<keyword evidence="6 9" id="KW-1133">Transmembrane helix</keyword>
<dbReference type="PANTHER" id="PTHR30574:SF1">
    <property type="entry name" value="SULPHUR TRANSPORT DOMAIN-CONTAINING PROTEIN"/>
    <property type="match status" value="1"/>
</dbReference>
<comment type="similarity">
    <text evidence="8">Belongs to the TsuA/YedE (TC 9.B.102) family.</text>
</comment>
<dbReference type="RefSeq" id="WP_196956684.1">
    <property type="nucleotide sequence ID" value="NZ_JADWYK010000015.1"/>
</dbReference>
<evidence type="ECO:0000256" key="2">
    <source>
        <dbReference type="ARBA" id="ARBA00022448"/>
    </source>
</evidence>
<feature type="transmembrane region" description="Helical" evidence="9">
    <location>
        <begin position="123"/>
        <end position="145"/>
    </location>
</feature>
<comment type="caution">
    <text evidence="10">The sequence shown here is derived from an EMBL/GenBank/DDBJ whole genome shotgun (WGS) entry which is preliminary data.</text>
</comment>
<keyword evidence="11" id="KW-1185">Reference proteome</keyword>
<evidence type="ECO:0000256" key="9">
    <source>
        <dbReference type="SAM" id="Phobius"/>
    </source>
</evidence>